<name>A0ABS9VCR5_9BACT</name>
<keyword evidence="11" id="KW-1185">Reference proteome</keyword>
<feature type="domain" description="Histidine kinase" evidence="9">
    <location>
        <begin position="226"/>
        <end position="413"/>
    </location>
</feature>
<dbReference type="PANTHER" id="PTHR45436:SF5">
    <property type="entry name" value="SENSOR HISTIDINE KINASE TRCS"/>
    <property type="match status" value="1"/>
</dbReference>
<evidence type="ECO:0000256" key="7">
    <source>
        <dbReference type="ARBA" id="ARBA00022989"/>
    </source>
</evidence>
<keyword evidence="7 8" id="KW-1133">Transmembrane helix</keyword>
<dbReference type="InterPro" id="IPR050428">
    <property type="entry name" value="TCS_sensor_his_kinase"/>
</dbReference>
<dbReference type="Pfam" id="PF00512">
    <property type="entry name" value="HisKA"/>
    <property type="match status" value="1"/>
</dbReference>
<evidence type="ECO:0000313" key="11">
    <source>
        <dbReference type="Proteomes" id="UP001165430"/>
    </source>
</evidence>
<dbReference type="Gene3D" id="1.10.287.130">
    <property type="match status" value="1"/>
</dbReference>
<keyword evidence="5 8" id="KW-0812">Transmembrane</keyword>
<dbReference type="GO" id="GO:0016301">
    <property type="term" value="F:kinase activity"/>
    <property type="evidence" value="ECO:0007669"/>
    <property type="project" value="UniProtKB-KW"/>
</dbReference>
<dbReference type="InterPro" id="IPR005467">
    <property type="entry name" value="His_kinase_dom"/>
</dbReference>
<evidence type="ECO:0000259" key="9">
    <source>
        <dbReference type="PROSITE" id="PS50109"/>
    </source>
</evidence>
<dbReference type="Gene3D" id="3.30.565.10">
    <property type="entry name" value="Histidine kinase-like ATPase, C-terminal domain"/>
    <property type="match status" value="1"/>
</dbReference>
<dbReference type="EC" id="2.7.13.3" evidence="2"/>
<evidence type="ECO:0000256" key="1">
    <source>
        <dbReference type="ARBA" id="ARBA00000085"/>
    </source>
</evidence>
<dbReference type="EMBL" id="JAKZGO010000007">
    <property type="protein sequence ID" value="MCH7413835.1"/>
    <property type="molecule type" value="Genomic_DNA"/>
</dbReference>
<dbReference type="Pfam" id="PF02518">
    <property type="entry name" value="HATPase_c"/>
    <property type="match status" value="1"/>
</dbReference>
<dbReference type="SMART" id="SM00388">
    <property type="entry name" value="HisKA"/>
    <property type="match status" value="1"/>
</dbReference>
<reference evidence="10" key="1">
    <citation type="submission" date="2022-03" db="EMBL/GenBank/DDBJ databases">
        <title>De novo assembled genomes of Belliella spp. (Cyclobacteriaceae) strains.</title>
        <authorList>
            <person name="Szabo A."/>
            <person name="Korponai K."/>
            <person name="Felfoldi T."/>
        </authorList>
    </citation>
    <scope>NUCLEOTIDE SEQUENCE</scope>
    <source>
        <strain evidence="10">DSM 111903</strain>
    </source>
</reference>
<evidence type="ECO:0000313" key="10">
    <source>
        <dbReference type="EMBL" id="MCH7413835.1"/>
    </source>
</evidence>
<keyword evidence="8" id="KW-0472">Membrane</keyword>
<dbReference type="SMART" id="SM00387">
    <property type="entry name" value="HATPase_c"/>
    <property type="match status" value="1"/>
</dbReference>
<dbReference type="Proteomes" id="UP001165430">
    <property type="component" value="Unassembled WGS sequence"/>
</dbReference>
<evidence type="ECO:0000256" key="6">
    <source>
        <dbReference type="ARBA" id="ARBA00022777"/>
    </source>
</evidence>
<dbReference type="SUPFAM" id="SSF47384">
    <property type="entry name" value="Homodimeric domain of signal transducing histidine kinase"/>
    <property type="match status" value="1"/>
</dbReference>
<evidence type="ECO:0000256" key="3">
    <source>
        <dbReference type="ARBA" id="ARBA00022553"/>
    </source>
</evidence>
<evidence type="ECO:0000256" key="8">
    <source>
        <dbReference type="SAM" id="Phobius"/>
    </source>
</evidence>
<keyword evidence="4" id="KW-0808">Transferase</keyword>
<feature type="transmembrane region" description="Helical" evidence="8">
    <location>
        <begin position="12"/>
        <end position="34"/>
    </location>
</feature>
<comment type="caution">
    <text evidence="10">The sequence shown here is derived from an EMBL/GenBank/DDBJ whole genome shotgun (WGS) entry which is preliminary data.</text>
</comment>
<comment type="catalytic activity">
    <reaction evidence="1">
        <text>ATP + protein L-histidine = ADP + protein N-phospho-L-histidine.</text>
        <dbReference type="EC" id="2.7.13.3"/>
    </reaction>
</comment>
<keyword evidence="3" id="KW-0597">Phosphoprotein</keyword>
<dbReference type="InterPro" id="IPR036097">
    <property type="entry name" value="HisK_dim/P_sf"/>
</dbReference>
<organism evidence="10 11">
    <name type="scientific">Belliella alkalica</name>
    <dbReference type="NCBI Taxonomy" id="1730871"/>
    <lineage>
        <taxon>Bacteria</taxon>
        <taxon>Pseudomonadati</taxon>
        <taxon>Bacteroidota</taxon>
        <taxon>Cytophagia</taxon>
        <taxon>Cytophagales</taxon>
        <taxon>Cyclobacteriaceae</taxon>
        <taxon>Belliella</taxon>
    </lineage>
</organism>
<feature type="transmembrane region" description="Helical" evidence="8">
    <location>
        <begin position="137"/>
        <end position="159"/>
    </location>
</feature>
<proteinExistence type="predicted"/>
<accession>A0ABS9VCR5</accession>
<dbReference type="InterPro" id="IPR036890">
    <property type="entry name" value="HATPase_C_sf"/>
</dbReference>
<dbReference type="SUPFAM" id="SSF55874">
    <property type="entry name" value="ATPase domain of HSP90 chaperone/DNA topoisomerase II/histidine kinase"/>
    <property type="match status" value="1"/>
</dbReference>
<dbReference type="InterPro" id="IPR003594">
    <property type="entry name" value="HATPase_dom"/>
</dbReference>
<evidence type="ECO:0000256" key="5">
    <source>
        <dbReference type="ARBA" id="ARBA00022692"/>
    </source>
</evidence>
<evidence type="ECO:0000256" key="4">
    <source>
        <dbReference type="ARBA" id="ARBA00022679"/>
    </source>
</evidence>
<sequence length="431" mass="50068">MKLLDKSFKPFAFMTIILVLISIPLFYFVVVYIYTVDADQSLKNNKLRIEDQLNHLYPQSKTAVLRIRLLNELDIGYKIISMDTFPAERGDRFYTAERFDQYSNSIRPYRYLETVIDIFDNEYLLKAEVDMEEYFDVIPYTTAVAGLFFFFILVGYYFINRFIAGRVWQPFYKTLDRLSRLQIHKGDALVPVDTDIEEFQQMNENLLFFTNRSQSAYNQQKEFTENASHELQTPLAVLQAKSDLLMQSDLSEAQYALLDQINLTIGRMNRLNKNLLLLTKIENKQFIPNERINLSDTIKETIDLYMVSFKERNLEVVDQVTPNITIQGNRALIETLINSLLTNSISHNIDGGSVIILLNEKNLIIKNTGISNDLGEDKIFKRFNKGAKNTDGSGLGLAICEEICNMHQMKITYRYFDQLHSFRISNIVKIS</sequence>
<evidence type="ECO:0000256" key="2">
    <source>
        <dbReference type="ARBA" id="ARBA00012438"/>
    </source>
</evidence>
<dbReference type="PANTHER" id="PTHR45436">
    <property type="entry name" value="SENSOR HISTIDINE KINASE YKOH"/>
    <property type="match status" value="1"/>
</dbReference>
<dbReference type="InterPro" id="IPR003661">
    <property type="entry name" value="HisK_dim/P_dom"/>
</dbReference>
<gene>
    <name evidence="10" type="ORF">MM213_10090</name>
</gene>
<dbReference type="CDD" id="cd00082">
    <property type="entry name" value="HisKA"/>
    <property type="match status" value="1"/>
</dbReference>
<dbReference type="PROSITE" id="PS50109">
    <property type="entry name" value="HIS_KIN"/>
    <property type="match status" value="1"/>
</dbReference>
<protein>
    <recommendedName>
        <fullName evidence="2">histidine kinase</fullName>
        <ecNumber evidence="2">2.7.13.3</ecNumber>
    </recommendedName>
</protein>
<dbReference type="RefSeq" id="WP_241411925.1">
    <property type="nucleotide sequence ID" value="NZ_JAKZGO010000007.1"/>
</dbReference>
<keyword evidence="6 10" id="KW-0418">Kinase</keyword>